<accession>A0A1G4KQ48</accession>
<reference evidence="2 3" key="1">
    <citation type="journal article" date="2011" name="J. Biotechnol.">
        <title>High-quality genome sequence of Pichia pastoris CBS7435.</title>
        <authorList>
            <person name="Kuberl A."/>
            <person name="Schneider J."/>
            <person name="Thallinger G.G."/>
            <person name="Anderl I."/>
            <person name="Wibberg D."/>
            <person name="Hajek T."/>
            <person name="Jaenicke S."/>
            <person name="Brinkrolf K."/>
            <person name="Goesmann A."/>
            <person name="Szczepanowski R."/>
            <person name="Puhler A."/>
            <person name="Schwab H."/>
            <person name="Glieder A."/>
            <person name="Pichler H."/>
        </authorList>
    </citation>
    <scope>NUCLEOTIDE SEQUENCE [LARGE SCALE GENOMIC DNA]</scope>
    <source>
        <strain evidence="3">ATCC 76273 / CBS 7435 / CECT 11047 / NRRL Y-11430 / Wegner 21-1</strain>
    </source>
</reference>
<feature type="chain" id="PRO_5030027227" evidence="1">
    <location>
        <begin position="20"/>
        <end position="259"/>
    </location>
</feature>
<proteinExistence type="predicted"/>
<protein>
    <submittedName>
        <fullName evidence="2">Uncharacterized protein</fullName>
    </submittedName>
</protein>
<evidence type="ECO:0000313" key="3">
    <source>
        <dbReference type="Proteomes" id="UP000006853"/>
    </source>
</evidence>
<evidence type="ECO:0000313" key="2">
    <source>
        <dbReference type="EMBL" id="SCV12132.1"/>
    </source>
</evidence>
<name>A0A1G4KQ48_KOMPC</name>
<evidence type="ECO:0000256" key="1">
    <source>
        <dbReference type="SAM" id="SignalP"/>
    </source>
</evidence>
<gene>
    <name evidence="2" type="ordered locus">PP7435_Chr2-2705</name>
</gene>
<reference evidence="2 3" key="2">
    <citation type="journal article" date="2016" name="FEMS Yeast Res.">
        <title>Curation of the genome annotation of Pichia pastoris (Komagataella phaffii) CBS7435 from gene level to protein function.</title>
        <authorList>
            <person name="Valli M."/>
            <person name="Tatto N.E."/>
            <person name="Peymann A."/>
            <person name="Gruber C."/>
            <person name="Landes N."/>
            <person name="Ekker H."/>
            <person name="Thallinger G.G."/>
            <person name="Mattanovich D."/>
            <person name="Gasser B."/>
            <person name="Graf A.B."/>
        </authorList>
    </citation>
    <scope>GENOME REANNOTATION</scope>
    <source>
        <strain evidence="2 3">ATCC 76273 / CBS 7435 / CECT 11047 / NRRL Y-11430 / Wegner 21-1</strain>
    </source>
</reference>
<dbReference type="EMBL" id="FR839629">
    <property type="protein sequence ID" value="SCV12132.1"/>
    <property type="molecule type" value="Genomic_DNA"/>
</dbReference>
<feature type="signal peptide" evidence="1">
    <location>
        <begin position="1"/>
        <end position="19"/>
    </location>
</feature>
<dbReference type="Proteomes" id="UP000006853">
    <property type="component" value="Chromosome 2"/>
</dbReference>
<keyword evidence="1" id="KW-0732">Signal</keyword>
<sequence>MKIHSLLLWNLFFIPSILGQNFTLKLSALAPVSSNYVGNTTENYEVAIYNPEVGGLPSQSIGVWFKDGKLLRSTLEQRVWDIYFTPPDSEGRVYVYRASDGQYYGLLRFLGDRTNEVPYLGQRHQLGVVYGSDDRRYASEPTRFALEEDGQLRLTEYAGSTTNNNTISACYAFSVYSTDEQYVIIAGEITSTLFYHCEPIVLSAVSTNLPSMDAKNPKRLFQRSESPSMTSSQNGGASTSRFSRFLGAAAVLLLNMFFI</sequence>
<organism evidence="2 3">
    <name type="scientific">Komagataella phaffii (strain ATCC 76273 / CBS 7435 / CECT 11047 / NRRL Y-11430 / Wegner 21-1)</name>
    <name type="common">Yeast</name>
    <name type="synonym">Pichia pastoris</name>
    <dbReference type="NCBI Taxonomy" id="981350"/>
    <lineage>
        <taxon>Eukaryota</taxon>
        <taxon>Fungi</taxon>
        <taxon>Dikarya</taxon>
        <taxon>Ascomycota</taxon>
        <taxon>Saccharomycotina</taxon>
        <taxon>Pichiomycetes</taxon>
        <taxon>Pichiales</taxon>
        <taxon>Pichiaceae</taxon>
        <taxon>Komagataella</taxon>
    </lineage>
</organism>
<keyword evidence="3" id="KW-1185">Reference proteome</keyword>
<dbReference type="AlphaFoldDB" id="A0A1G4KQ48"/>